<reference evidence="12" key="2">
    <citation type="submission" date="2018-07" db="EMBL/GenBank/DDBJ databases">
        <authorList>
            <person name="Quirk P.G."/>
            <person name="Krulwich T.A."/>
        </authorList>
    </citation>
    <scope>NUCLEOTIDE SEQUENCE</scope>
</reference>
<dbReference type="GO" id="GO:0001164">
    <property type="term" value="F:RNA polymerase I core promoter sequence-specific DNA binding"/>
    <property type="evidence" value="ECO:0007669"/>
    <property type="project" value="InterPro"/>
</dbReference>
<dbReference type="VEuPathDB" id="VectorBase:CSON003344"/>
<reference evidence="11" key="1">
    <citation type="submission" date="2018-04" db="EMBL/GenBank/DDBJ databases">
        <authorList>
            <person name="Go L.Y."/>
            <person name="Mitchell J.A."/>
        </authorList>
    </citation>
    <scope>NUCLEOTIDE SEQUENCE</scope>
    <source>
        <tissue evidence="11">Whole organism</tissue>
    </source>
</reference>
<dbReference type="PANTHER" id="PTHR31576:SF2">
    <property type="entry name" value="TATA BOX-BINDING PROTEIN-ASSOCIATED FACTOR RNA POLYMERASE I SUBUNIT B"/>
    <property type="match status" value="1"/>
</dbReference>
<evidence type="ECO:0000256" key="5">
    <source>
        <dbReference type="ARBA" id="ARBA00022833"/>
    </source>
</evidence>
<dbReference type="EMBL" id="UFQS01000015">
    <property type="protein sequence ID" value="SSW97343.1"/>
    <property type="molecule type" value="Genomic_DNA"/>
</dbReference>
<dbReference type="AlphaFoldDB" id="A0A336LM71"/>
<name>A0A336LM71_CULSO</name>
<dbReference type="GO" id="GO:0005668">
    <property type="term" value="C:RNA polymerase transcription factor SL1 complex"/>
    <property type="evidence" value="ECO:0007669"/>
    <property type="project" value="TreeGrafter"/>
</dbReference>
<evidence type="ECO:0000256" key="9">
    <source>
        <dbReference type="ARBA" id="ARBA00023242"/>
    </source>
</evidence>
<dbReference type="Pfam" id="PF20645">
    <property type="entry name" value="Rrn7_cyclin_C"/>
    <property type="match status" value="1"/>
</dbReference>
<dbReference type="InterPro" id="IPR048538">
    <property type="entry name" value="Rrn7_cyclin_C"/>
</dbReference>
<proteinExistence type="inferred from homology"/>
<accession>A0A336LM71</accession>
<keyword evidence="4" id="KW-0863">Zinc-finger</keyword>
<evidence type="ECO:0000256" key="1">
    <source>
        <dbReference type="ARBA" id="ARBA00004604"/>
    </source>
</evidence>
<keyword evidence="3" id="KW-0479">Metal-binding</keyword>
<evidence type="ECO:0000256" key="7">
    <source>
        <dbReference type="ARBA" id="ARBA00023125"/>
    </source>
</evidence>
<dbReference type="GO" id="GO:0008270">
    <property type="term" value="F:zinc ion binding"/>
    <property type="evidence" value="ECO:0007669"/>
    <property type="project" value="UniProtKB-KW"/>
</dbReference>
<dbReference type="InterPro" id="IPR033599">
    <property type="entry name" value="TAF1B/Rrn7"/>
</dbReference>
<evidence type="ECO:0000313" key="12">
    <source>
        <dbReference type="EMBL" id="SSX17729.1"/>
    </source>
</evidence>
<dbReference type="OMA" id="MSHIRTC"/>
<dbReference type="PANTHER" id="PTHR31576">
    <property type="entry name" value="TATA BOX-BINDING PROTEIN-ASSOCIATED FACTOR RNA POLYMERASE I SUBUNIT B"/>
    <property type="match status" value="1"/>
</dbReference>
<dbReference type="GO" id="GO:0070860">
    <property type="term" value="C:RNA polymerase I core factor complex"/>
    <property type="evidence" value="ECO:0007669"/>
    <property type="project" value="InterPro"/>
</dbReference>
<keyword evidence="8" id="KW-0804">Transcription</keyword>
<evidence type="ECO:0000313" key="11">
    <source>
        <dbReference type="EMBL" id="SSW97343.1"/>
    </source>
</evidence>
<comment type="subcellular location">
    <subcellularLocation>
        <location evidence="1">Nucleus</location>
        <location evidence="1">Nucleolus</location>
    </subcellularLocation>
</comment>
<keyword evidence="9" id="KW-0539">Nucleus</keyword>
<sequence>MKFTKTKSNFQLTTWEAFNYILQGLVDEITTQFKVDSSFRLTTFQIWAAYLRKCEAVFFNMEEEVLPKLPATFKRQDVEILQNKVRQRKNTEINHSTKFDLQINKVTFKYMRSEEKSIFKRSMILKPIKPKQANQRYRKQTLGREILFVIIFCALNQCSSIIQVSDLIRCIRERRLSYFDCRHFLPSYISEEEKYSINSLYTCHFHIPILKEFSTSIQQFTIFIQLQLNQPNLYELCERYVNELGLPNEIYTLVERLFSICPSDFEITNKRRAPLPFYEARAMAYIIFTLKLLYGLNGFTENDMSKSAQSINNLMKSNGVKSSPIFVWTEWVEYFCARKDFIKKFHSAANFQTVNEYLNSKYSTETFLDFDKQIFEKNFIHSCGLKKNSESLSARHQLGVFKAVENLNSLRQVNTNNINFSFSFTPYTTYLEQLISNDDINVPDILLGNHRNRKVNILLDSKKFKQKLKKRGININIRRSASNSNKKFIQSLNTISEYNNFFHQLFQFCTIDANLNEKLFEKRVTEEFALKTKNQDKDAADYHNTTEEKFSMINDEIQKVMKERRPEPLTSGNNNFFDDIEVSSSEDEKDDSESIVTLLKPHFEYWTMILQPRVWSSEMYQHLNNRIPESFKWLLENCASLLEMEPCQLYNELIILENQFIYVLKPMYEIETKILYQDTNKLEKNIGNQVKRLEKRFNTQFQR</sequence>
<evidence type="ECO:0000256" key="6">
    <source>
        <dbReference type="ARBA" id="ARBA00023015"/>
    </source>
</evidence>
<organism evidence="12">
    <name type="scientific">Culicoides sonorensis</name>
    <name type="common">Biting midge</name>
    <dbReference type="NCBI Taxonomy" id="179676"/>
    <lineage>
        <taxon>Eukaryota</taxon>
        <taxon>Metazoa</taxon>
        <taxon>Ecdysozoa</taxon>
        <taxon>Arthropoda</taxon>
        <taxon>Hexapoda</taxon>
        <taxon>Insecta</taxon>
        <taxon>Pterygota</taxon>
        <taxon>Neoptera</taxon>
        <taxon>Endopterygota</taxon>
        <taxon>Diptera</taxon>
        <taxon>Nematocera</taxon>
        <taxon>Chironomoidea</taxon>
        <taxon>Ceratopogonidae</taxon>
        <taxon>Ceratopogoninae</taxon>
        <taxon>Culicoides</taxon>
        <taxon>Monoculicoides</taxon>
    </lineage>
</organism>
<evidence type="ECO:0000256" key="8">
    <source>
        <dbReference type="ARBA" id="ARBA00023163"/>
    </source>
</evidence>
<comment type="similarity">
    <text evidence="2">Belongs to the RRN7/TAF1B family.</text>
</comment>
<protein>
    <submittedName>
        <fullName evidence="12">CSON003344 protein</fullName>
    </submittedName>
</protein>
<feature type="domain" description="Rrn7/TAF1B C-terminal cyclin" evidence="10">
    <location>
        <begin position="207"/>
        <end position="344"/>
    </location>
</feature>
<dbReference type="EMBL" id="UFQT01000015">
    <property type="protein sequence ID" value="SSX17729.1"/>
    <property type="molecule type" value="Genomic_DNA"/>
</dbReference>
<dbReference type="GO" id="GO:0042790">
    <property type="term" value="P:nucleolar large rRNA transcription by RNA polymerase I"/>
    <property type="evidence" value="ECO:0007669"/>
    <property type="project" value="TreeGrafter"/>
</dbReference>
<gene>
    <name evidence="12" type="primary">CSON003344</name>
</gene>
<keyword evidence="7" id="KW-0238">DNA-binding</keyword>
<evidence type="ECO:0000256" key="3">
    <source>
        <dbReference type="ARBA" id="ARBA00022723"/>
    </source>
</evidence>
<evidence type="ECO:0000256" key="2">
    <source>
        <dbReference type="ARBA" id="ARBA00006899"/>
    </source>
</evidence>
<evidence type="ECO:0000256" key="4">
    <source>
        <dbReference type="ARBA" id="ARBA00022771"/>
    </source>
</evidence>
<keyword evidence="6" id="KW-0805">Transcription regulation</keyword>
<keyword evidence="5" id="KW-0862">Zinc</keyword>
<evidence type="ECO:0000259" key="10">
    <source>
        <dbReference type="Pfam" id="PF20645"/>
    </source>
</evidence>